<keyword evidence="1" id="KW-0732">Signal</keyword>
<dbReference type="Gene3D" id="3.10.50.40">
    <property type="match status" value="1"/>
</dbReference>
<evidence type="ECO:0000313" key="3">
    <source>
        <dbReference type="Proteomes" id="UP000248054"/>
    </source>
</evidence>
<dbReference type="InterPro" id="IPR018247">
    <property type="entry name" value="EF_Hand_1_Ca_BS"/>
</dbReference>
<keyword evidence="3" id="KW-1185">Reference proteome</keyword>
<protein>
    <recommendedName>
        <fullName evidence="4">Peptidylprolyl isomerase</fullName>
    </recommendedName>
</protein>
<name>A0A2V4WV55_9FLAO</name>
<feature type="signal peptide" evidence="1">
    <location>
        <begin position="1"/>
        <end position="23"/>
    </location>
</feature>
<evidence type="ECO:0000256" key="1">
    <source>
        <dbReference type="SAM" id="SignalP"/>
    </source>
</evidence>
<dbReference type="Proteomes" id="UP000248054">
    <property type="component" value="Unassembled WGS sequence"/>
</dbReference>
<evidence type="ECO:0008006" key="4">
    <source>
        <dbReference type="Google" id="ProtNLM"/>
    </source>
</evidence>
<evidence type="ECO:0000313" key="2">
    <source>
        <dbReference type="EMBL" id="PYE80347.1"/>
    </source>
</evidence>
<dbReference type="RefSeq" id="WP_110476204.1">
    <property type="nucleotide sequence ID" value="NZ_BMWQ01000006.1"/>
</dbReference>
<organism evidence="2 3">
    <name type="scientific">Winogradskyella epiphytica</name>
    <dbReference type="NCBI Taxonomy" id="262005"/>
    <lineage>
        <taxon>Bacteria</taxon>
        <taxon>Pseudomonadati</taxon>
        <taxon>Bacteroidota</taxon>
        <taxon>Flavobacteriia</taxon>
        <taxon>Flavobacteriales</taxon>
        <taxon>Flavobacteriaceae</taxon>
        <taxon>Winogradskyella</taxon>
    </lineage>
</organism>
<dbReference type="PROSITE" id="PS51257">
    <property type="entry name" value="PROKAR_LIPOPROTEIN"/>
    <property type="match status" value="1"/>
</dbReference>
<gene>
    <name evidence="2" type="ORF">DFQ11_106150</name>
</gene>
<feature type="chain" id="PRO_5016052998" description="Peptidylprolyl isomerase" evidence="1">
    <location>
        <begin position="24"/>
        <end position="351"/>
    </location>
</feature>
<sequence>MKLKFLRLSLLLLAVFSVVISCKDDDDFEEIPYVLEDRTEQQAKDKDSLLSYLSTHYYNSAFFETGTNHRYNDIVITELPKDESGNYLEMPDPENNTLLIEAVETLTTEYKDVSYEYYVLNINQGGGESPNFTDKVRVRYQGVSVGNQTVFDAVSSPITLPLVGDGFQTGGAIRAWQLVIPTFKTAVSYSYNDGVVEYDDFGLGMMFVPSGLAYFAGVNTGSAYDNLIFKFELLQYEVVDHDSDGIPSWVEDLDGDLDVSNDDTDGNGFPNYVDRDDDGDGVLTRDELIPTTYTIDLNAGEEEPVLSEGEFEVSRDLNNGILTIETVTIADSNNDGLADYLDPNITINYNE</sequence>
<reference evidence="2 3" key="1">
    <citation type="submission" date="2018-06" db="EMBL/GenBank/DDBJ databases">
        <title>Genomic Encyclopedia of Type Strains, Phase III (KMG-III): the genomes of soil and plant-associated and newly described type strains.</title>
        <authorList>
            <person name="Whitman W."/>
        </authorList>
    </citation>
    <scope>NUCLEOTIDE SEQUENCE [LARGE SCALE GENOMIC DNA]</scope>
    <source>
        <strain evidence="2 3">CECT 7945</strain>
    </source>
</reference>
<dbReference type="EMBL" id="QJTD01000006">
    <property type="protein sequence ID" value="PYE80347.1"/>
    <property type="molecule type" value="Genomic_DNA"/>
</dbReference>
<dbReference type="AlphaFoldDB" id="A0A2V4WV55"/>
<comment type="caution">
    <text evidence="2">The sequence shown here is derived from an EMBL/GenBank/DDBJ whole genome shotgun (WGS) entry which is preliminary data.</text>
</comment>
<dbReference type="GO" id="GO:0003755">
    <property type="term" value="F:peptidyl-prolyl cis-trans isomerase activity"/>
    <property type="evidence" value="ECO:0007669"/>
    <property type="project" value="InterPro"/>
</dbReference>
<proteinExistence type="predicted"/>
<dbReference type="OrthoDB" id="1424215at2"/>
<dbReference type="PROSITE" id="PS00018">
    <property type="entry name" value="EF_HAND_1"/>
    <property type="match status" value="1"/>
</dbReference>
<accession>A0A2V4WV55</accession>
<dbReference type="InterPro" id="IPR046357">
    <property type="entry name" value="PPIase_dom_sf"/>
</dbReference>